<dbReference type="Proteomes" id="UP000464178">
    <property type="component" value="Chromosome"/>
</dbReference>
<dbReference type="EMBL" id="LR593886">
    <property type="protein sequence ID" value="VTR91644.1"/>
    <property type="molecule type" value="Genomic_DNA"/>
</dbReference>
<protein>
    <submittedName>
        <fullName evidence="1">Uncharacterized protein</fullName>
    </submittedName>
</protein>
<dbReference type="RefSeq" id="WP_162666610.1">
    <property type="nucleotide sequence ID" value="NZ_LR593886.1"/>
</dbReference>
<accession>A0A6P2CVA8</accession>
<reference evidence="1 2" key="1">
    <citation type="submission" date="2019-05" db="EMBL/GenBank/DDBJ databases">
        <authorList>
            <consortium name="Science for Life Laboratories"/>
        </authorList>
    </citation>
    <scope>NUCLEOTIDE SEQUENCE [LARGE SCALE GENOMIC DNA]</scope>
    <source>
        <strain evidence="1">Soil9</strain>
    </source>
</reference>
<dbReference type="KEGG" id="gms:SOIL9_60700"/>
<evidence type="ECO:0000313" key="1">
    <source>
        <dbReference type="EMBL" id="VTR91644.1"/>
    </source>
</evidence>
<keyword evidence="2" id="KW-1185">Reference proteome</keyword>
<gene>
    <name evidence="1" type="ORF">SOIL9_60700</name>
</gene>
<proteinExistence type="predicted"/>
<name>A0A6P2CVA8_9BACT</name>
<evidence type="ECO:0000313" key="2">
    <source>
        <dbReference type="Proteomes" id="UP000464178"/>
    </source>
</evidence>
<dbReference type="AlphaFoldDB" id="A0A6P2CVA8"/>
<organism evidence="1 2">
    <name type="scientific">Gemmata massiliana</name>
    <dbReference type="NCBI Taxonomy" id="1210884"/>
    <lineage>
        <taxon>Bacteria</taxon>
        <taxon>Pseudomonadati</taxon>
        <taxon>Planctomycetota</taxon>
        <taxon>Planctomycetia</taxon>
        <taxon>Gemmatales</taxon>
        <taxon>Gemmataceae</taxon>
        <taxon>Gemmata</taxon>
    </lineage>
</organism>
<sequence length="89" mass="9039">MTSHSFPRPALVRDSFTASTGTPAQPVTVVLAALAGKLLEASRAAIEAHAALGRGEPVAAIGALLPTEQVIRDALALHTAAVVLHLEPG</sequence>